<feature type="transmembrane region" description="Helical" evidence="2">
    <location>
        <begin position="86"/>
        <end position="107"/>
    </location>
</feature>
<feature type="compositionally biased region" description="Polar residues" evidence="1">
    <location>
        <begin position="1"/>
        <end position="13"/>
    </location>
</feature>
<keyword evidence="2" id="KW-1133">Transmembrane helix</keyword>
<evidence type="ECO:0000313" key="3">
    <source>
        <dbReference type="EMBL" id="PWH06611.1"/>
    </source>
</evidence>
<feature type="transmembrane region" description="Helical" evidence="2">
    <location>
        <begin position="51"/>
        <end position="74"/>
    </location>
</feature>
<evidence type="ECO:0000256" key="1">
    <source>
        <dbReference type="SAM" id="MobiDB-lite"/>
    </source>
</evidence>
<keyword evidence="2" id="KW-0472">Membrane</keyword>
<feature type="transmembrane region" description="Helical" evidence="2">
    <location>
        <begin position="253"/>
        <end position="271"/>
    </location>
</feature>
<feature type="region of interest" description="Disordered" evidence="1">
    <location>
        <begin position="1"/>
        <end position="33"/>
    </location>
</feature>
<feature type="transmembrane region" description="Helical" evidence="2">
    <location>
        <begin position="202"/>
        <end position="223"/>
    </location>
</feature>
<dbReference type="Proteomes" id="UP000245590">
    <property type="component" value="Unassembled WGS sequence"/>
</dbReference>
<sequence>MTTTTTPNHSGPSKASAPSHRASPAGPTRAPGTVRPLLDLRQVLDTLAMRILLAVSGVCVLGMALLATVLQPLILEPDIQVSSGGALIAVSLVLSVVLPVLTVLTVAGEWPQSIQQTFLLRPRRTGVLVSKVIAALAITILVMAVTFGLALGLSALVGSVSGRGASFQNLGDNILGLGLAGLFSALFAIACATLLQGTALAMVVSIVVPFVVTIAGNLIGALGSQTVSDVLRYVDLSTAAQAIATNQIEVSSIMAPVLLIVLPFIAGAIRWSRREIG</sequence>
<name>A0A2U2RLA0_9MICO</name>
<feature type="transmembrane region" description="Helical" evidence="2">
    <location>
        <begin position="128"/>
        <end position="154"/>
    </location>
</feature>
<proteinExistence type="predicted"/>
<reference evidence="3 4" key="1">
    <citation type="submission" date="2018-05" db="EMBL/GenBank/DDBJ databases">
        <title>Brachybacterium sp. M1HQ-2T, whole genome shotgun sequence.</title>
        <authorList>
            <person name="Tuo L."/>
        </authorList>
    </citation>
    <scope>NUCLEOTIDE SEQUENCE [LARGE SCALE GENOMIC DNA]</scope>
    <source>
        <strain evidence="3 4">M1HQ-2</strain>
    </source>
</reference>
<organism evidence="3 4">
    <name type="scientific">Brachybacterium endophyticum</name>
    <dbReference type="NCBI Taxonomy" id="2182385"/>
    <lineage>
        <taxon>Bacteria</taxon>
        <taxon>Bacillati</taxon>
        <taxon>Actinomycetota</taxon>
        <taxon>Actinomycetes</taxon>
        <taxon>Micrococcales</taxon>
        <taxon>Dermabacteraceae</taxon>
        <taxon>Brachybacterium</taxon>
    </lineage>
</organism>
<accession>A0A2U2RLA0</accession>
<keyword evidence="4" id="KW-1185">Reference proteome</keyword>
<feature type="transmembrane region" description="Helical" evidence="2">
    <location>
        <begin position="174"/>
        <end position="195"/>
    </location>
</feature>
<dbReference type="EMBL" id="QFKX01000002">
    <property type="protein sequence ID" value="PWH06611.1"/>
    <property type="molecule type" value="Genomic_DNA"/>
</dbReference>
<keyword evidence="2" id="KW-0812">Transmembrane</keyword>
<dbReference type="AlphaFoldDB" id="A0A2U2RLA0"/>
<gene>
    <name evidence="3" type="ORF">DEO23_06575</name>
</gene>
<evidence type="ECO:0000256" key="2">
    <source>
        <dbReference type="SAM" id="Phobius"/>
    </source>
</evidence>
<dbReference type="RefSeq" id="WP_109275205.1">
    <property type="nucleotide sequence ID" value="NZ_QFKX01000002.1"/>
</dbReference>
<protein>
    <submittedName>
        <fullName evidence="3">ABC transporter permease</fullName>
    </submittedName>
</protein>
<dbReference type="OrthoDB" id="4792768at2"/>
<comment type="caution">
    <text evidence="3">The sequence shown here is derived from an EMBL/GenBank/DDBJ whole genome shotgun (WGS) entry which is preliminary data.</text>
</comment>
<evidence type="ECO:0000313" key="4">
    <source>
        <dbReference type="Proteomes" id="UP000245590"/>
    </source>
</evidence>